<dbReference type="InterPro" id="IPR011766">
    <property type="entry name" value="TPP_enzyme_TPP-bd"/>
</dbReference>
<dbReference type="InterPro" id="IPR045229">
    <property type="entry name" value="TPP_enz"/>
</dbReference>
<evidence type="ECO:0000313" key="7">
    <source>
        <dbReference type="EMBL" id="MFC3227830.1"/>
    </source>
</evidence>
<dbReference type="GO" id="GO:0003984">
    <property type="term" value="F:acetolactate synthase activity"/>
    <property type="evidence" value="ECO:0007669"/>
    <property type="project" value="UniProtKB-EC"/>
</dbReference>
<comment type="caution">
    <text evidence="7">The sequence shown here is derived from an EMBL/GenBank/DDBJ whole genome shotgun (WGS) entry which is preliminary data.</text>
</comment>
<keyword evidence="7" id="KW-0808">Transferase</keyword>
<feature type="domain" description="Thiamine pyrophosphate enzyme N-terminal TPP-binding" evidence="6">
    <location>
        <begin position="2"/>
        <end position="118"/>
    </location>
</feature>
<dbReference type="EC" id="2.2.1.6" evidence="7"/>
<dbReference type="InterPro" id="IPR012001">
    <property type="entry name" value="Thiamin_PyroP_enz_TPP-bd_dom"/>
</dbReference>
<dbReference type="Gene3D" id="3.40.50.1220">
    <property type="entry name" value="TPP-binding domain"/>
    <property type="match status" value="1"/>
</dbReference>
<feature type="domain" description="Thiamine pyrophosphate enzyme TPP-binding" evidence="5">
    <location>
        <begin position="385"/>
        <end position="532"/>
    </location>
</feature>
<evidence type="ECO:0000313" key="8">
    <source>
        <dbReference type="Proteomes" id="UP001595528"/>
    </source>
</evidence>
<proteinExistence type="inferred from homology"/>
<dbReference type="PROSITE" id="PS00187">
    <property type="entry name" value="TPP_ENZYMES"/>
    <property type="match status" value="1"/>
</dbReference>
<dbReference type="Pfam" id="PF02776">
    <property type="entry name" value="TPP_enzyme_N"/>
    <property type="match status" value="1"/>
</dbReference>
<dbReference type="PANTHER" id="PTHR18968:SF129">
    <property type="entry name" value="ACETOLACTATE SYNTHASE"/>
    <property type="match status" value="1"/>
</dbReference>
<dbReference type="Proteomes" id="UP001595528">
    <property type="component" value="Unassembled WGS sequence"/>
</dbReference>
<dbReference type="SUPFAM" id="SSF52518">
    <property type="entry name" value="Thiamin diphosphate-binding fold (THDP-binding)"/>
    <property type="match status" value="2"/>
</dbReference>
<evidence type="ECO:0000259" key="6">
    <source>
        <dbReference type="Pfam" id="PF02776"/>
    </source>
</evidence>
<organism evidence="7 8">
    <name type="scientific">Marinibaculum pumilum</name>
    <dbReference type="NCBI Taxonomy" id="1766165"/>
    <lineage>
        <taxon>Bacteria</taxon>
        <taxon>Pseudomonadati</taxon>
        <taxon>Pseudomonadota</taxon>
        <taxon>Alphaproteobacteria</taxon>
        <taxon>Rhodospirillales</taxon>
        <taxon>Rhodospirillaceae</taxon>
        <taxon>Marinibaculum</taxon>
    </lineage>
</organism>
<protein>
    <submittedName>
        <fullName evidence="7">Acetolactate synthase large subunit</fullName>
        <ecNumber evidence="7">2.2.1.6</ecNumber>
    </submittedName>
</protein>
<dbReference type="CDD" id="cd07035">
    <property type="entry name" value="TPP_PYR_POX_like"/>
    <property type="match status" value="1"/>
</dbReference>
<reference evidence="8" key="1">
    <citation type="journal article" date="2019" name="Int. J. Syst. Evol. Microbiol.">
        <title>The Global Catalogue of Microorganisms (GCM) 10K type strain sequencing project: providing services to taxonomists for standard genome sequencing and annotation.</title>
        <authorList>
            <consortium name="The Broad Institute Genomics Platform"/>
            <consortium name="The Broad Institute Genome Sequencing Center for Infectious Disease"/>
            <person name="Wu L."/>
            <person name="Ma J."/>
        </authorList>
    </citation>
    <scope>NUCLEOTIDE SEQUENCE [LARGE SCALE GENOMIC DNA]</scope>
    <source>
        <strain evidence="8">KCTC 42964</strain>
    </source>
</reference>
<evidence type="ECO:0000256" key="2">
    <source>
        <dbReference type="ARBA" id="ARBA00023052"/>
    </source>
</evidence>
<feature type="domain" description="Thiamine pyrophosphate enzyme central" evidence="4">
    <location>
        <begin position="187"/>
        <end position="320"/>
    </location>
</feature>
<dbReference type="InterPro" id="IPR029061">
    <property type="entry name" value="THDP-binding"/>
</dbReference>
<accession>A0ABV7KZJ8</accession>
<evidence type="ECO:0000256" key="3">
    <source>
        <dbReference type="RuleBase" id="RU362132"/>
    </source>
</evidence>
<evidence type="ECO:0000256" key="1">
    <source>
        <dbReference type="ARBA" id="ARBA00007812"/>
    </source>
</evidence>
<dbReference type="NCBIfam" id="NF006187">
    <property type="entry name" value="PRK08322.1"/>
    <property type="match status" value="1"/>
</dbReference>
<keyword evidence="8" id="KW-1185">Reference proteome</keyword>
<comment type="similarity">
    <text evidence="1 3">Belongs to the TPP enzyme family.</text>
</comment>
<dbReference type="Gene3D" id="3.40.50.970">
    <property type="match status" value="2"/>
</dbReference>
<dbReference type="InterPro" id="IPR029035">
    <property type="entry name" value="DHS-like_NAD/FAD-binding_dom"/>
</dbReference>
<dbReference type="PANTHER" id="PTHR18968">
    <property type="entry name" value="THIAMINE PYROPHOSPHATE ENZYMES"/>
    <property type="match status" value="1"/>
</dbReference>
<evidence type="ECO:0000259" key="5">
    <source>
        <dbReference type="Pfam" id="PF02775"/>
    </source>
</evidence>
<dbReference type="EMBL" id="JBHRTR010000025">
    <property type="protein sequence ID" value="MFC3227830.1"/>
    <property type="molecule type" value="Genomic_DNA"/>
</dbReference>
<dbReference type="InterPro" id="IPR000399">
    <property type="entry name" value="TPP-bd_CS"/>
</dbReference>
<dbReference type="InterPro" id="IPR012000">
    <property type="entry name" value="Thiamin_PyroP_enz_cen_dom"/>
</dbReference>
<evidence type="ECO:0000259" key="4">
    <source>
        <dbReference type="Pfam" id="PF00205"/>
    </source>
</evidence>
<dbReference type="RefSeq" id="WP_379900338.1">
    <property type="nucleotide sequence ID" value="NZ_JBHRTR010000025.1"/>
</dbReference>
<dbReference type="Pfam" id="PF00205">
    <property type="entry name" value="TPP_enzyme_M"/>
    <property type="match status" value="1"/>
</dbReference>
<name>A0ABV7KZJ8_9PROT</name>
<dbReference type="Pfam" id="PF02775">
    <property type="entry name" value="TPP_enzyme_C"/>
    <property type="match status" value="1"/>
</dbReference>
<keyword evidence="2 3" id="KW-0786">Thiamine pyrophosphate</keyword>
<sequence length="553" mass="61008">MMKGSDLFVRALEAEGVEHIFGLPGEENADLMISLLDSRIRFVLCRHEQAAAFMADAYGRLTGKAGVCLATLGPGATNLVTGIADAHLDRSPVVAIVGQAETERLHKESHQNMDTVSMYRPITKWSQSVMRPENVPEIVRKAFKLAETEKPGPCLIELPEDVAAAEVTGEPIRPDEVRRPAADWKAVDAAVELITAAENPIILAGNGSVRKHAARQLRRFARKTGIPVINTFMGKGAVPRGDQHCLFTIGLQGGDHANLAIDQADLVIAIGYDLVEYAPRAWDRSGNKKVLHIDYSPAEVDQDYPVEVEVVSDVADALWQINEALNRKCEGRLPLHDIGRWAPLRRTILDDFAMEKDDAAFPMKPQKILWDVREFLGPSDILLSDVGAHKMWIARYYQCDEPNTCLISNGFCSMGFALPGAIGAKFAHPEAKVLAICGDAGVMMNIHDIETAARLKLNVVIMVWLDGEYGLIKWKQQNHFDGRHSDLAFNNPDFELLAKAFGCWGKTVQSPQELVPALQEAFLQPGPAIVAVPVDYAENRKLTKRLGELTMRF</sequence>
<gene>
    <name evidence="7" type="ORF">ACFOGJ_11345</name>
</gene>
<dbReference type="SUPFAM" id="SSF52467">
    <property type="entry name" value="DHS-like NAD/FAD-binding domain"/>
    <property type="match status" value="1"/>
</dbReference>